<keyword evidence="4 5" id="KW-0103">Bromodomain</keyword>
<dbReference type="InterPro" id="IPR001487">
    <property type="entry name" value="Bromodomain"/>
</dbReference>
<dbReference type="GO" id="GO:0006337">
    <property type="term" value="P:nucleosome disassembly"/>
    <property type="evidence" value="ECO:0007669"/>
    <property type="project" value="TreeGrafter"/>
</dbReference>
<evidence type="ECO:0000256" key="1">
    <source>
        <dbReference type="ARBA" id="ARBA00006914"/>
    </source>
</evidence>
<dbReference type="Pfam" id="PF00439">
    <property type="entry name" value="Bromodomain"/>
    <property type="match status" value="1"/>
</dbReference>
<feature type="compositionally biased region" description="Low complexity" evidence="7">
    <location>
        <begin position="260"/>
        <end position="286"/>
    </location>
</feature>
<feature type="region of interest" description="Disordered" evidence="7">
    <location>
        <begin position="245"/>
        <end position="367"/>
    </location>
</feature>
<feature type="region of interest" description="Disordered" evidence="7">
    <location>
        <begin position="107"/>
        <end position="131"/>
    </location>
</feature>
<dbReference type="AlphaFoldDB" id="A0A7S3R869"/>
<dbReference type="PANTHER" id="PTHR23069">
    <property type="entry name" value="AAA DOMAIN-CONTAINING"/>
    <property type="match status" value="1"/>
</dbReference>
<evidence type="ECO:0000256" key="6">
    <source>
        <dbReference type="SAM" id="Coils"/>
    </source>
</evidence>
<evidence type="ECO:0000256" key="5">
    <source>
        <dbReference type="PROSITE-ProRule" id="PRU00035"/>
    </source>
</evidence>
<dbReference type="GO" id="GO:0005634">
    <property type="term" value="C:nucleus"/>
    <property type="evidence" value="ECO:0007669"/>
    <property type="project" value="TreeGrafter"/>
</dbReference>
<feature type="compositionally biased region" description="Low complexity" evidence="7">
    <location>
        <begin position="487"/>
        <end position="498"/>
    </location>
</feature>
<protein>
    <recommendedName>
        <fullName evidence="8">Bromo domain-containing protein</fullName>
    </recommendedName>
</protein>
<evidence type="ECO:0000256" key="2">
    <source>
        <dbReference type="ARBA" id="ARBA00022741"/>
    </source>
</evidence>
<feature type="region of interest" description="Disordered" evidence="7">
    <location>
        <begin position="486"/>
        <end position="533"/>
    </location>
</feature>
<dbReference type="SUPFAM" id="SSF47370">
    <property type="entry name" value="Bromodomain"/>
    <property type="match status" value="1"/>
</dbReference>
<keyword evidence="3" id="KW-0067">ATP-binding</keyword>
<feature type="region of interest" description="Disordered" evidence="7">
    <location>
        <begin position="622"/>
        <end position="652"/>
    </location>
</feature>
<dbReference type="GO" id="GO:0042393">
    <property type="term" value="F:histone binding"/>
    <property type="evidence" value="ECO:0007669"/>
    <property type="project" value="TreeGrafter"/>
</dbReference>
<dbReference type="InterPro" id="IPR045199">
    <property type="entry name" value="ATAD2-like"/>
</dbReference>
<evidence type="ECO:0000259" key="8">
    <source>
        <dbReference type="PROSITE" id="PS50014"/>
    </source>
</evidence>
<sequence>MARIHYQLRGMASGVTGDVLAHELGSSRQSALLGSLDLAAPAASSPSAVCRLLEVLSLQHQGAQAYTQTLESTLQAAQARLVDLEGMEEALQQRIALHESVGSMGSPVSCRSSPLLSQTPPTPSSPASALAHERLSKQVRSCNAQVEALKQELLLAEEDKDQAEVQLQERRAASVPKQQTHQSTEELRQQLQTHMERCRVAEARHEAALQRIHVLQSALQAEQQRANLLAAQLAAATAAAAASATTFAQPRQHPALSQQPAPSRRPAAVPHPPAAAAAVNAAGPGSISHNGRGRLSHVDPRVPPLGRESPTKLRTHSGVKPYVPSQPQRHQQRQVGLVSLPGDPEDQPLNTLPQQQQQQQQQQGHEELPVDMAAVAARQEEEEARQALLMRQRYEADQAALRGLRMGLRDVTLRLLGDRRWRDFAAPVDPEEDPEYWQTVRCPCDLATILAHVDSRHYNTAAAYLAHVALIGKGWREYFEVDEQQQYHHQQQQQQQQQPDQVHYLGQHDHGDEVGKEQHALQQHPMASFSRHRRCNSRGTWTQRFLLGCARNSSSRGGGRCVRMSVARLAAAMRLYRRSRQVLLLRASSKRMLGTSGPIKPARAPFRTGIASLSSSGSLIEGWQRHHEQQQQQRAQRALRESQHQLLQHQEQQLGLPQQPFWSRVGSLERGRVPQPL</sequence>
<name>A0A7S3R869_DUNTE</name>
<dbReference type="PANTHER" id="PTHR23069:SF0">
    <property type="entry name" value="TAT-BINDING HOMOLOG 7"/>
    <property type="match status" value="1"/>
</dbReference>
<evidence type="ECO:0000313" key="9">
    <source>
        <dbReference type="EMBL" id="CAE0505691.1"/>
    </source>
</evidence>
<proteinExistence type="inferred from homology"/>
<comment type="similarity">
    <text evidence="1">Belongs to the AAA ATPase family.</text>
</comment>
<evidence type="ECO:0000256" key="4">
    <source>
        <dbReference type="ARBA" id="ARBA00023117"/>
    </source>
</evidence>
<accession>A0A7S3R869</accession>
<keyword evidence="6" id="KW-0175">Coiled coil</keyword>
<feature type="compositionally biased region" description="Low complexity" evidence="7">
    <location>
        <begin position="112"/>
        <end position="130"/>
    </location>
</feature>
<organism evidence="9">
    <name type="scientific">Dunaliella tertiolecta</name>
    <name type="common">Green alga</name>
    <dbReference type="NCBI Taxonomy" id="3047"/>
    <lineage>
        <taxon>Eukaryota</taxon>
        <taxon>Viridiplantae</taxon>
        <taxon>Chlorophyta</taxon>
        <taxon>core chlorophytes</taxon>
        <taxon>Chlorophyceae</taxon>
        <taxon>CS clade</taxon>
        <taxon>Chlamydomonadales</taxon>
        <taxon>Dunaliellaceae</taxon>
        <taxon>Dunaliella</taxon>
    </lineage>
</organism>
<evidence type="ECO:0000256" key="7">
    <source>
        <dbReference type="SAM" id="MobiDB-lite"/>
    </source>
</evidence>
<reference evidence="9" key="1">
    <citation type="submission" date="2021-01" db="EMBL/GenBank/DDBJ databases">
        <authorList>
            <person name="Corre E."/>
            <person name="Pelletier E."/>
            <person name="Niang G."/>
            <person name="Scheremetjew M."/>
            <person name="Finn R."/>
            <person name="Kale V."/>
            <person name="Holt S."/>
            <person name="Cochrane G."/>
            <person name="Meng A."/>
            <person name="Brown T."/>
            <person name="Cohen L."/>
        </authorList>
    </citation>
    <scope>NUCLEOTIDE SEQUENCE</scope>
    <source>
        <strain evidence="9">CCMP1320</strain>
    </source>
</reference>
<dbReference type="PROSITE" id="PS50014">
    <property type="entry name" value="BROMODOMAIN_2"/>
    <property type="match status" value="1"/>
</dbReference>
<feature type="coiled-coil region" evidence="6">
    <location>
        <begin position="67"/>
        <end position="94"/>
    </location>
</feature>
<dbReference type="GO" id="GO:0006334">
    <property type="term" value="P:nucleosome assembly"/>
    <property type="evidence" value="ECO:0007669"/>
    <property type="project" value="TreeGrafter"/>
</dbReference>
<feature type="compositionally biased region" description="Basic and acidic residues" evidence="7">
    <location>
        <begin position="506"/>
        <end position="519"/>
    </location>
</feature>
<feature type="region of interest" description="Disordered" evidence="7">
    <location>
        <begin position="165"/>
        <end position="185"/>
    </location>
</feature>
<dbReference type="Gene3D" id="1.20.920.10">
    <property type="entry name" value="Bromodomain-like"/>
    <property type="match status" value="1"/>
</dbReference>
<feature type="compositionally biased region" description="Low complexity" evidence="7">
    <location>
        <begin position="354"/>
        <end position="363"/>
    </location>
</feature>
<dbReference type="InterPro" id="IPR036427">
    <property type="entry name" value="Bromodomain-like_sf"/>
</dbReference>
<keyword evidence="2" id="KW-0547">Nucleotide-binding</keyword>
<dbReference type="GO" id="GO:0005524">
    <property type="term" value="F:ATP binding"/>
    <property type="evidence" value="ECO:0007669"/>
    <property type="project" value="UniProtKB-KW"/>
</dbReference>
<dbReference type="GO" id="GO:0016887">
    <property type="term" value="F:ATP hydrolysis activity"/>
    <property type="evidence" value="ECO:0007669"/>
    <property type="project" value="TreeGrafter"/>
</dbReference>
<dbReference type="GO" id="GO:0003682">
    <property type="term" value="F:chromatin binding"/>
    <property type="evidence" value="ECO:0007669"/>
    <property type="project" value="TreeGrafter"/>
</dbReference>
<feature type="domain" description="Bromo" evidence="8">
    <location>
        <begin position="424"/>
        <end position="471"/>
    </location>
</feature>
<gene>
    <name evidence="9" type="ORF">DTER00134_LOCUS20764</name>
</gene>
<dbReference type="EMBL" id="HBIP01034035">
    <property type="protein sequence ID" value="CAE0505691.1"/>
    <property type="molecule type" value="Transcribed_RNA"/>
</dbReference>
<dbReference type="GO" id="GO:0045815">
    <property type="term" value="P:transcription initiation-coupled chromatin remodeling"/>
    <property type="evidence" value="ECO:0007669"/>
    <property type="project" value="TreeGrafter"/>
</dbReference>
<evidence type="ECO:0000256" key="3">
    <source>
        <dbReference type="ARBA" id="ARBA00022840"/>
    </source>
</evidence>